<dbReference type="Proteomes" id="UP001215598">
    <property type="component" value="Unassembled WGS sequence"/>
</dbReference>
<name>A0AAD7IR47_9AGAR</name>
<accession>A0AAD7IR47</accession>
<evidence type="ECO:0000256" key="1">
    <source>
        <dbReference type="SAM" id="MobiDB-lite"/>
    </source>
</evidence>
<reference evidence="4" key="1">
    <citation type="submission" date="2023-03" db="EMBL/GenBank/DDBJ databases">
        <title>Massive genome expansion in bonnet fungi (Mycena s.s.) driven by repeated elements and novel gene families across ecological guilds.</title>
        <authorList>
            <consortium name="Lawrence Berkeley National Laboratory"/>
            <person name="Harder C.B."/>
            <person name="Miyauchi S."/>
            <person name="Viragh M."/>
            <person name="Kuo A."/>
            <person name="Thoen E."/>
            <person name="Andreopoulos B."/>
            <person name="Lu D."/>
            <person name="Skrede I."/>
            <person name="Drula E."/>
            <person name="Henrissat B."/>
            <person name="Morin E."/>
            <person name="Kohler A."/>
            <person name="Barry K."/>
            <person name="LaButti K."/>
            <person name="Morin E."/>
            <person name="Salamov A."/>
            <person name="Lipzen A."/>
            <person name="Mereny Z."/>
            <person name="Hegedus B."/>
            <person name="Baldrian P."/>
            <person name="Stursova M."/>
            <person name="Weitz H."/>
            <person name="Taylor A."/>
            <person name="Grigoriev I.V."/>
            <person name="Nagy L.G."/>
            <person name="Martin F."/>
            <person name="Kauserud H."/>
        </authorList>
    </citation>
    <scope>NUCLEOTIDE SEQUENCE</scope>
    <source>
        <strain evidence="4">CBHHK182m</strain>
    </source>
</reference>
<evidence type="ECO:0000313" key="5">
    <source>
        <dbReference type="Proteomes" id="UP001215598"/>
    </source>
</evidence>
<feature type="signal peptide" evidence="2">
    <location>
        <begin position="1"/>
        <end position="21"/>
    </location>
</feature>
<evidence type="ECO:0000256" key="2">
    <source>
        <dbReference type="SAM" id="SignalP"/>
    </source>
</evidence>
<proteinExistence type="predicted"/>
<keyword evidence="5" id="KW-1185">Reference proteome</keyword>
<sequence>MFILSCLASWIVARLHRGVQPADSDALDRSVFTRFEANVASKLRSIVWAAVCGMVQGGLEGAARGLAGGGSWEEQAGAAEEATLPPRVVKDHTSTVVEQAKPQIHGNVE</sequence>
<gene>
    <name evidence="3" type="ORF">B0H16DRAFT_1462271</name>
    <name evidence="4" type="ORF">B0H16DRAFT_1462285</name>
</gene>
<evidence type="ECO:0000313" key="3">
    <source>
        <dbReference type="EMBL" id="KAJ7747047.1"/>
    </source>
</evidence>
<protein>
    <submittedName>
        <fullName evidence="4">Uncharacterized protein</fullName>
    </submittedName>
</protein>
<comment type="caution">
    <text evidence="4">The sequence shown here is derived from an EMBL/GenBank/DDBJ whole genome shotgun (WGS) entry which is preliminary data.</text>
</comment>
<dbReference type="EMBL" id="JARKIB010000078">
    <property type="protein sequence ID" value="KAJ7747047.1"/>
    <property type="molecule type" value="Genomic_DNA"/>
</dbReference>
<dbReference type="AlphaFoldDB" id="A0AAD7IR47"/>
<dbReference type="EMBL" id="JARKIB010000078">
    <property type="protein sequence ID" value="KAJ7747061.1"/>
    <property type="molecule type" value="Genomic_DNA"/>
</dbReference>
<feature type="chain" id="PRO_5042441919" evidence="2">
    <location>
        <begin position="22"/>
        <end position="109"/>
    </location>
</feature>
<organism evidence="4 5">
    <name type="scientific">Mycena metata</name>
    <dbReference type="NCBI Taxonomy" id="1033252"/>
    <lineage>
        <taxon>Eukaryota</taxon>
        <taxon>Fungi</taxon>
        <taxon>Dikarya</taxon>
        <taxon>Basidiomycota</taxon>
        <taxon>Agaricomycotina</taxon>
        <taxon>Agaricomycetes</taxon>
        <taxon>Agaricomycetidae</taxon>
        <taxon>Agaricales</taxon>
        <taxon>Marasmiineae</taxon>
        <taxon>Mycenaceae</taxon>
        <taxon>Mycena</taxon>
    </lineage>
</organism>
<keyword evidence="2" id="KW-0732">Signal</keyword>
<evidence type="ECO:0000313" key="4">
    <source>
        <dbReference type="EMBL" id="KAJ7747061.1"/>
    </source>
</evidence>
<feature type="region of interest" description="Disordered" evidence="1">
    <location>
        <begin position="67"/>
        <end position="109"/>
    </location>
</feature>